<keyword evidence="2" id="KW-0812">Transmembrane</keyword>
<feature type="transmembrane region" description="Helical" evidence="2">
    <location>
        <begin position="21"/>
        <end position="40"/>
    </location>
</feature>
<keyword evidence="2" id="KW-1133">Transmembrane helix</keyword>
<evidence type="ECO:0008006" key="4">
    <source>
        <dbReference type="Google" id="ProtNLM"/>
    </source>
</evidence>
<evidence type="ECO:0000313" key="3">
    <source>
        <dbReference type="EMBL" id="HGQ85921.1"/>
    </source>
</evidence>
<gene>
    <name evidence="3" type="ORF">ENT66_06330</name>
</gene>
<proteinExistence type="predicted"/>
<reference evidence="3" key="1">
    <citation type="journal article" date="2020" name="mSystems">
        <title>Genome- and Community-Level Interaction Insights into Carbon Utilization and Element Cycling Functions of Hydrothermarchaeota in Hydrothermal Sediment.</title>
        <authorList>
            <person name="Zhou Z."/>
            <person name="Liu Y."/>
            <person name="Xu W."/>
            <person name="Pan J."/>
            <person name="Luo Z.H."/>
            <person name="Li M."/>
        </authorList>
    </citation>
    <scope>NUCLEOTIDE SEQUENCE [LARGE SCALE GENOMIC DNA]</scope>
    <source>
        <strain evidence="3">SpSt-6</strain>
    </source>
</reference>
<keyword evidence="2" id="KW-0472">Membrane</keyword>
<dbReference type="InterPro" id="IPR007445">
    <property type="entry name" value="PilO"/>
</dbReference>
<sequence>MKALWEKLKDWEKTATNREKFLIIFVSILAPLFLFYKFYYVPTKEKINVLEEEVKKLDLEIQKYENMAKRTAILEAQMRQRQEFLERVKEILPSAKEIPNILKQISDLAKMNNLEVITFEPEKEIPQDYYNIIPIKMVIQGRFSNVMNFLNSIEDLQRLIALNNIKFQVKKNQLNAEVIFHTYKYTGTPLEKKEEKKKEEKAKEEVKKEKEV</sequence>
<feature type="region of interest" description="Disordered" evidence="1">
    <location>
        <begin position="191"/>
        <end position="212"/>
    </location>
</feature>
<protein>
    <recommendedName>
        <fullName evidence="4">Pilus assembly protein PilO</fullName>
    </recommendedName>
</protein>
<dbReference type="EMBL" id="DSZN01000103">
    <property type="protein sequence ID" value="HGQ85921.1"/>
    <property type="molecule type" value="Genomic_DNA"/>
</dbReference>
<dbReference type="InterPro" id="IPR014717">
    <property type="entry name" value="Transl_elong_EF1B/ribsomal_bS6"/>
</dbReference>
<dbReference type="Pfam" id="PF04350">
    <property type="entry name" value="PilO"/>
    <property type="match status" value="1"/>
</dbReference>
<comment type="caution">
    <text evidence="3">The sequence shown here is derived from an EMBL/GenBank/DDBJ whole genome shotgun (WGS) entry which is preliminary data.</text>
</comment>
<dbReference type="Gene3D" id="3.30.70.60">
    <property type="match status" value="1"/>
</dbReference>
<name>A0A7C4NTT9_9BACT</name>
<organism evidence="3">
    <name type="scientific">Thermodesulfobacterium geofontis</name>
    <dbReference type="NCBI Taxonomy" id="1295609"/>
    <lineage>
        <taxon>Bacteria</taxon>
        <taxon>Pseudomonadati</taxon>
        <taxon>Thermodesulfobacteriota</taxon>
        <taxon>Thermodesulfobacteria</taxon>
        <taxon>Thermodesulfobacteriales</taxon>
        <taxon>Thermodesulfobacteriaceae</taxon>
        <taxon>Thermodesulfobacterium</taxon>
    </lineage>
</organism>
<dbReference type="AlphaFoldDB" id="A0A7C4NTT9"/>
<accession>A0A7C4NTT9</accession>
<dbReference type="GO" id="GO:0043683">
    <property type="term" value="P:type IV pilus assembly"/>
    <property type="evidence" value="ECO:0007669"/>
    <property type="project" value="InterPro"/>
</dbReference>
<dbReference type="PANTHER" id="PTHR39555">
    <property type="entry name" value="FIMBRIAL ASSEMBLY PROTEIN PILO-LIKE PROTEIN-RELATED"/>
    <property type="match status" value="1"/>
</dbReference>
<dbReference type="PANTHER" id="PTHR39555:SF1">
    <property type="entry name" value="TYPE IV PILUS INNER MEMBRANE COMPONENT PILO"/>
    <property type="match status" value="1"/>
</dbReference>
<evidence type="ECO:0000256" key="1">
    <source>
        <dbReference type="SAM" id="MobiDB-lite"/>
    </source>
</evidence>
<evidence type="ECO:0000256" key="2">
    <source>
        <dbReference type="SAM" id="Phobius"/>
    </source>
</evidence>
<dbReference type="GO" id="GO:0043107">
    <property type="term" value="P:type IV pilus-dependent motility"/>
    <property type="evidence" value="ECO:0007669"/>
    <property type="project" value="InterPro"/>
</dbReference>